<dbReference type="Proteomes" id="UP000008141">
    <property type="component" value="Unassembled WGS sequence"/>
</dbReference>
<protein>
    <submittedName>
        <fullName evidence="1">Uncharacterized protein</fullName>
    </submittedName>
</protein>
<organism evidence="2">
    <name type="scientific">Chlorella variabilis</name>
    <name type="common">Green alga</name>
    <dbReference type="NCBI Taxonomy" id="554065"/>
    <lineage>
        <taxon>Eukaryota</taxon>
        <taxon>Viridiplantae</taxon>
        <taxon>Chlorophyta</taxon>
        <taxon>core chlorophytes</taxon>
        <taxon>Trebouxiophyceae</taxon>
        <taxon>Chlorellales</taxon>
        <taxon>Chlorellaceae</taxon>
        <taxon>Chlorella clade</taxon>
        <taxon>Chlorella</taxon>
    </lineage>
</organism>
<dbReference type="STRING" id="554065.E1Z6T3"/>
<dbReference type="RefSeq" id="XP_005850806.1">
    <property type="nucleotide sequence ID" value="XM_005850744.1"/>
</dbReference>
<dbReference type="OrthoDB" id="2019561at2759"/>
<dbReference type="eggNOG" id="ENOG502QQJ2">
    <property type="taxonomic scope" value="Eukaryota"/>
</dbReference>
<gene>
    <name evidence="1" type="ORF">CHLNCDRAFT_140337</name>
</gene>
<dbReference type="PANTHER" id="PTHR35320:SF1">
    <property type="entry name" value="ATP-DEPENDENT CLP PROTEASE ATP-BINDING SUBUNIT"/>
    <property type="match status" value="1"/>
</dbReference>
<dbReference type="AlphaFoldDB" id="E1Z6T3"/>
<evidence type="ECO:0000313" key="1">
    <source>
        <dbReference type="EMBL" id="EFN58704.1"/>
    </source>
</evidence>
<dbReference type="EMBL" id="GL433837">
    <property type="protein sequence ID" value="EFN58704.1"/>
    <property type="molecule type" value="Genomic_DNA"/>
</dbReference>
<dbReference type="KEGG" id="cvr:CHLNCDRAFT_140337"/>
<dbReference type="PANTHER" id="PTHR35320">
    <property type="entry name" value="ATP-DEPENDENT CLP PROTEASE ATP-BINDING SUBUNIT"/>
    <property type="match status" value="1"/>
</dbReference>
<keyword evidence="2" id="KW-1185">Reference proteome</keyword>
<sequence length="211" mass="21640">MGAAGAEPVAAVAVVAAPEAVAAVGSPAAQSFSQVLLSTLGDCQLAVSVYPTFSYNAAGGGGTGTVRARDDGLLQLVFDPSTLNIPPINYQHAAIIGIPVPPPLNIAIVPQRLEGTLDPATGRLELDFLASFEFSAGPLYRASPLTVATTLTTETSEGALRRGTGQRLRGDGRARLVGVARVPPTPDAFLNTFLMLPTDALAVLSAELTFS</sequence>
<dbReference type="GeneID" id="17358137"/>
<dbReference type="InParanoid" id="E1Z6T3"/>
<reference evidence="1 2" key="1">
    <citation type="journal article" date="2010" name="Plant Cell">
        <title>The Chlorella variabilis NC64A genome reveals adaptation to photosymbiosis, coevolution with viruses, and cryptic sex.</title>
        <authorList>
            <person name="Blanc G."/>
            <person name="Duncan G."/>
            <person name="Agarkova I."/>
            <person name="Borodovsky M."/>
            <person name="Gurnon J."/>
            <person name="Kuo A."/>
            <person name="Lindquist E."/>
            <person name="Lucas S."/>
            <person name="Pangilinan J."/>
            <person name="Polle J."/>
            <person name="Salamov A."/>
            <person name="Terry A."/>
            <person name="Yamada T."/>
            <person name="Dunigan D.D."/>
            <person name="Grigoriev I.V."/>
            <person name="Claverie J.M."/>
            <person name="Van Etten J.L."/>
        </authorList>
    </citation>
    <scope>NUCLEOTIDE SEQUENCE [LARGE SCALE GENOMIC DNA]</scope>
    <source>
        <strain evidence="1 2">NC64A</strain>
    </source>
</reference>
<dbReference type="FunCoup" id="E1Z6T3">
    <property type="interactions" value="176"/>
</dbReference>
<proteinExistence type="predicted"/>
<dbReference type="OMA" id="MGCKINS"/>
<name>E1Z6T3_CHLVA</name>
<evidence type="ECO:0000313" key="2">
    <source>
        <dbReference type="Proteomes" id="UP000008141"/>
    </source>
</evidence>
<accession>E1Z6T3</accession>